<evidence type="ECO:0000313" key="3">
    <source>
        <dbReference type="Proteomes" id="UP000245202"/>
    </source>
</evidence>
<dbReference type="PANTHER" id="PTHR39158:SF1">
    <property type="entry name" value="DNAJ HOMOLOG SUBFAMILY C MEMBER 28"/>
    <property type="match status" value="1"/>
</dbReference>
<organism evidence="2 3">
    <name type="scientific">Paenibacillus agaridevorans</name>
    <dbReference type="NCBI Taxonomy" id="171404"/>
    <lineage>
        <taxon>Bacteria</taxon>
        <taxon>Bacillati</taxon>
        <taxon>Bacillota</taxon>
        <taxon>Bacilli</taxon>
        <taxon>Bacillales</taxon>
        <taxon>Paenibacillaceae</taxon>
        <taxon>Paenibacillus</taxon>
    </lineage>
</organism>
<protein>
    <submittedName>
        <fullName evidence="2">DUF1992 domain-containing protein</fullName>
    </submittedName>
</protein>
<proteinExistence type="predicted"/>
<dbReference type="AlphaFoldDB" id="A0A2R5EWA8"/>
<dbReference type="RefSeq" id="WP_108994912.1">
    <property type="nucleotide sequence ID" value="NZ_BDQX01000317.1"/>
</dbReference>
<dbReference type="PANTHER" id="PTHR39158">
    <property type="entry name" value="OS08G0560600 PROTEIN"/>
    <property type="match status" value="1"/>
</dbReference>
<accession>A0A2R5EWA8</accession>
<name>A0A2R5EWA8_9BACL</name>
<reference evidence="2 3" key="1">
    <citation type="submission" date="2017-08" db="EMBL/GenBank/DDBJ databases">
        <title>Substantial Increase in Enzyme Production by Combined Drug-Resistance Mutations in Paenibacillus agaridevorans.</title>
        <authorList>
            <person name="Tanaka Y."/>
            <person name="Funane K."/>
            <person name="Hosaka T."/>
            <person name="Shiwa Y."/>
            <person name="Fujita N."/>
            <person name="Miyazaki T."/>
            <person name="Yoshikawa H."/>
            <person name="Murakami K."/>
            <person name="Kasahara K."/>
            <person name="Inaoka T."/>
            <person name="Hiraga Y."/>
            <person name="Ochi K."/>
        </authorList>
    </citation>
    <scope>NUCLEOTIDE SEQUENCE [LARGE SCALE GENOMIC DNA]</scope>
    <source>
        <strain evidence="2 3">T-3040</strain>
    </source>
</reference>
<gene>
    <name evidence="2" type="ORF">PAT3040_05136</name>
</gene>
<feature type="domain" description="DnaJ homologue subfamily C member 28 conserved" evidence="1">
    <location>
        <begin position="7"/>
        <end position="73"/>
    </location>
</feature>
<keyword evidence="3" id="KW-1185">Reference proteome</keyword>
<dbReference type="Pfam" id="PF09350">
    <property type="entry name" value="DJC28_CD"/>
    <property type="match status" value="1"/>
</dbReference>
<comment type="caution">
    <text evidence="2">The sequence shown here is derived from an EMBL/GenBank/DDBJ whole genome shotgun (WGS) entry which is preliminary data.</text>
</comment>
<dbReference type="InterPro" id="IPR018961">
    <property type="entry name" value="DnaJ_homolog_subfam-C_membr-28"/>
</dbReference>
<evidence type="ECO:0000259" key="1">
    <source>
        <dbReference type="Pfam" id="PF09350"/>
    </source>
</evidence>
<evidence type="ECO:0000313" key="2">
    <source>
        <dbReference type="EMBL" id="GBG10405.1"/>
    </source>
</evidence>
<dbReference type="EMBL" id="BDQX01000317">
    <property type="protein sequence ID" value="GBG10405.1"/>
    <property type="molecule type" value="Genomic_DNA"/>
</dbReference>
<dbReference type="InterPro" id="IPR052573">
    <property type="entry name" value="DnaJ_C_subfamily_28"/>
</dbReference>
<sequence>MDILRLMAEEKIKEAIRRGEFDNLPGAGKPLPPDDMEVVPEDLRVSYRLLKNAGIVPEEIQLRKEMVTLGDLLAACRNDSEREKLERELSLKKLRYQSLMSERGWQASGAFAEYETKVQQKLTENESE</sequence>
<dbReference type="Proteomes" id="UP000245202">
    <property type="component" value="Unassembled WGS sequence"/>
</dbReference>